<gene>
    <name evidence="3" type="ORF">SEVIR_7G043900v2</name>
</gene>
<proteinExistence type="predicted"/>
<dbReference type="Proteomes" id="UP000298652">
    <property type="component" value="Chromosome 7"/>
</dbReference>
<dbReference type="InterPro" id="IPR036537">
    <property type="entry name" value="Adaptor_Cbl_N_dom_sf"/>
</dbReference>
<dbReference type="InterPro" id="IPR059179">
    <property type="entry name" value="MLKL-like_MCAfunc"/>
</dbReference>
<dbReference type="EMBL" id="CM016558">
    <property type="protein sequence ID" value="TKW02984.1"/>
    <property type="molecule type" value="Genomic_DNA"/>
</dbReference>
<sequence length="263" mass="29922">MASFWDVLGKVTGVMQLTGVDAFGMVPMIVQAARTARRNRDLCQQLAKKVEIVSGLLEELQIPELRRHRKTRRPLDELRTALFRGYVLVWSCSQQQSTSQFRQLFMAADMASMLRQAKDEIDSYIILIPLITTVASVRSRDDVTNDPAPAQRPQLSIQDDSDSPPSSIQAVTNSLALEEGLPQPSTRRVHQCIHRCLLLNRMEFRRRLIHRRLPGGSTSTRRVHQCIHQCICGVSRTPGRMSHYNIPPLSQQLRIPHKKKDLV</sequence>
<evidence type="ECO:0000313" key="4">
    <source>
        <dbReference type="Proteomes" id="UP000298652"/>
    </source>
</evidence>
<feature type="compositionally biased region" description="Low complexity" evidence="1">
    <location>
        <begin position="153"/>
        <end position="168"/>
    </location>
</feature>
<dbReference type="PANTHER" id="PTHR46604">
    <property type="entry name" value="PROTEIN MID1-COMPLEMENTING ACTIVITY 1"/>
    <property type="match status" value="1"/>
</dbReference>
<dbReference type="PANTHER" id="PTHR46604:SF13">
    <property type="entry name" value="VAN3-BINDING PROTEIN-LIKE AUXIN CANALISATION DOMAIN-CONTAINING PROTEIN"/>
    <property type="match status" value="1"/>
</dbReference>
<dbReference type="OMA" id="HEDVTNS"/>
<feature type="domain" description="MCAfunc" evidence="2">
    <location>
        <begin position="26"/>
        <end position="142"/>
    </location>
</feature>
<keyword evidence="4" id="KW-1185">Reference proteome</keyword>
<dbReference type="AlphaFoldDB" id="A0A4U6TNT4"/>
<dbReference type="Gene3D" id="1.20.930.20">
    <property type="entry name" value="Adaptor protein Cbl, N-terminal domain"/>
    <property type="match status" value="1"/>
</dbReference>
<evidence type="ECO:0000259" key="2">
    <source>
        <dbReference type="Pfam" id="PF19584"/>
    </source>
</evidence>
<dbReference type="CDD" id="cd21037">
    <property type="entry name" value="MLKL_NTD"/>
    <property type="match status" value="1"/>
</dbReference>
<dbReference type="Gramene" id="TKW02984">
    <property type="protein sequence ID" value="TKW02984"/>
    <property type="gene ID" value="SEVIR_7G043900v2"/>
</dbReference>
<name>A0A4U6TNT4_SETVI</name>
<dbReference type="GO" id="GO:0007166">
    <property type="term" value="P:cell surface receptor signaling pathway"/>
    <property type="evidence" value="ECO:0007669"/>
    <property type="project" value="InterPro"/>
</dbReference>
<feature type="region of interest" description="Disordered" evidence="1">
    <location>
        <begin position="139"/>
        <end position="168"/>
    </location>
</feature>
<evidence type="ECO:0000256" key="1">
    <source>
        <dbReference type="SAM" id="MobiDB-lite"/>
    </source>
</evidence>
<organism evidence="3 4">
    <name type="scientific">Setaria viridis</name>
    <name type="common">Green bristlegrass</name>
    <name type="synonym">Setaria italica subsp. viridis</name>
    <dbReference type="NCBI Taxonomy" id="4556"/>
    <lineage>
        <taxon>Eukaryota</taxon>
        <taxon>Viridiplantae</taxon>
        <taxon>Streptophyta</taxon>
        <taxon>Embryophyta</taxon>
        <taxon>Tracheophyta</taxon>
        <taxon>Spermatophyta</taxon>
        <taxon>Magnoliopsida</taxon>
        <taxon>Liliopsida</taxon>
        <taxon>Poales</taxon>
        <taxon>Poaceae</taxon>
        <taxon>PACMAD clade</taxon>
        <taxon>Panicoideae</taxon>
        <taxon>Panicodae</taxon>
        <taxon>Paniceae</taxon>
        <taxon>Cenchrinae</taxon>
        <taxon>Setaria</taxon>
    </lineage>
</organism>
<reference evidence="3" key="1">
    <citation type="submission" date="2019-03" db="EMBL/GenBank/DDBJ databases">
        <title>WGS assembly of Setaria viridis.</title>
        <authorList>
            <person name="Huang P."/>
            <person name="Jenkins J."/>
            <person name="Grimwood J."/>
            <person name="Barry K."/>
            <person name="Healey A."/>
            <person name="Mamidi S."/>
            <person name="Sreedasyam A."/>
            <person name="Shu S."/>
            <person name="Feldman M."/>
            <person name="Wu J."/>
            <person name="Yu Y."/>
            <person name="Chen C."/>
            <person name="Johnson J."/>
            <person name="Rokhsar D."/>
            <person name="Baxter I."/>
            <person name="Schmutz J."/>
            <person name="Brutnell T."/>
            <person name="Kellogg E."/>
        </authorList>
    </citation>
    <scope>NUCLEOTIDE SEQUENCE [LARGE SCALE GENOMIC DNA]</scope>
</reference>
<evidence type="ECO:0000313" key="3">
    <source>
        <dbReference type="EMBL" id="TKW02984.1"/>
    </source>
</evidence>
<dbReference type="Pfam" id="PF19584">
    <property type="entry name" value="MCAfunc"/>
    <property type="match status" value="1"/>
</dbReference>
<accession>A0A4U6TNT4</accession>
<protein>
    <recommendedName>
        <fullName evidence="2">MCAfunc domain-containing protein</fullName>
    </recommendedName>
</protein>
<dbReference type="InterPro" id="IPR045766">
    <property type="entry name" value="MCAfunc"/>
</dbReference>